<dbReference type="EMBL" id="JBHSZY010000004">
    <property type="protein sequence ID" value="MFC7072345.1"/>
    <property type="molecule type" value="Genomic_DNA"/>
</dbReference>
<gene>
    <name evidence="1" type="ORF">ACFQKC_04525</name>
</gene>
<protein>
    <submittedName>
        <fullName evidence="1">Uncharacterized protein</fullName>
    </submittedName>
</protein>
<evidence type="ECO:0000313" key="1">
    <source>
        <dbReference type="EMBL" id="MFC7072345.1"/>
    </source>
</evidence>
<dbReference type="Proteomes" id="UP001596352">
    <property type="component" value="Unassembled WGS sequence"/>
</dbReference>
<sequence length="197" mass="20649">MAGCSGNDTDTGDDDGTNADGESNDDSAESEDTSGDDTSSGDSGGGGSNNAEDEDPEDTQSGDQDSSENEGGNDEEFVQESMGSVGRDDISELEIVAWESEVTDIEFNVRVAIRNNGDQQADAREYTYQIVPYDESGTALETTGDSVAYPTTTEIGPDEVSSVEATPAMDADPEEVASYEILLHCDGPFAEGVYCSS</sequence>
<keyword evidence="2" id="KW-1185">Reference proteome</keyword>
<name>A0ACC7DXK6_9EURY</name>
<evidence type="ECO:0000313" key="2">
    <source>
        <dbReference type="Proteomes" id="UP001596352"/>
    </source>
</evidence>
<accession>A0ACC7DXK6</accession>
<organism evidence="1 2">
    <name type="scientific">Halovenus rubra</name>
    <dbReference type="NCBI Taxonomy" id="869890"/>
    <lineage>
        <taxon>Archaea</taxon>
        <taxon>Methanobacteriati</taxon>
        <taxon>Methanobacteriota</taxon>
        <taxon>Stenosarchaea group</taxon>
        <taxon>Halobacteria</taxon>
        <taxon>Halobacteriales</taxon>
        <taxon>Haloarculaceae</taxon>
        <taxon>Halovenus</taxon>
    </lineage>
</organism>
<reference evidence="1 2" key="1">
    <citation type="journal article" date="2019" name="Int. J. Syst. Evol. Microbiol.">
        <title>The Global Catalogue of Microorganisms (GCM) 10K type strain sequencing project: providing services to taxonomists for standard genome sequencing and annotation.</title>
        <authorList>
            <consortium name="The Broad Institute Genomics Platform"/>
            <consortium name="The Broad Institute Genome Sequencing Center for Infectious Disease"/>
            <person name="Wu L."/>
            <person name="Ma J."/>
        </authorList>
    </citation>
    <scope>NUCLEOTIDE SEQUENCE [LARGE SCALE GENOMIC DNA]</scope>
    <source>
        <strain evidence="1 2">R28</strain>
    </source>
</reference>
<comment type="caution">
    <text evidence="1">The sequence shown here is derived from an EMBL/GenBank/DDBJ whole genome shotgun (WGS) entry which is preliminary data.</text>
</comment>
<proteinExistence type="predicted"/>